<comment type="caution">
    <text evidence="1">The sequence shown here is derived from an EMBL/GenBank/DDBJ whole genome shotgun (WGS) entry which is preliminary data.</text>
</comment>
<dbReference type="EMBL" id="WIOC01000032">
    <property type="protein sequence ID" value="MQR51173.1"/>
    <property type="molecule type" value="Genomic_DNA"/>
</dbReference>
<dbReference type="InterPro" id="IPR014121">
    <property type="entry name" value="TraN_Ftype"/>
</dbReference>
<evidence type="ECO:0000313" key="1">
    <source>
        <dbReference type="EMBL" id="MQR51173.1"/>
    </source>
</evidence>
<dbReference type="Proteomes" id="UP000461234">
    <property type="component" value="Unassembled WGS sequence"/>
</dbReference>
<dbReference type="AlphaFoldDB" id="A0A5N5XW19"/>
<proteinExistence type="predicted"/>
<sequence>MKKFLSTSILLCITSLVYAASANDEGKQFAKNMLDGNLKNITNSLNTNQIPNYQENVPEKNLTHDQLESKAYEKLSTDQASKDNANMLINRQTYKLDTKNDPLIKNYRNIEQGAAELIASNYAGCTNVKYGADSALSNVTKSCKVSIQQTREFDCTATYYNQCMNPKAGIPNTITGNDIKVVSQQSSTLHFQDNGNGNFSFRSDRRYTGCGWFVDEIQFEAKDASAIKKLVLSNFSYDDGFWIDINGEQVFSIIGSHVNPTNNNWSCEQNREWQYTAPIDLTSKVRKGLNVIRIRNVVGDQGDISFNMKIERVEPCDINESYKRTCSVAGANPLAALLQSKTCKNYIINKEGKQVCATFEEKYKTSGDPFNVEKEESSCSTIRESGCFEAKTECVKELGGVCIEKRKLFSCNASSAAKSVSVCGSQLICPDGNCTSDVGRDQVDATADFKEAATKLETAGQLVKEITTDKLSIFKGTGRKCTDKALGFANCCKDSGWGMDIGLAQCSSDEKELGLSRQTARAHFVGSYSKGTIIKTKYQSFCTFPSKLTRILVEQGRAQLGWGWGSPENPDCSGFTLQQIESLDFNKMDLSEFYNDVMDKANNGTTPSNAEAIDRIKESLNNRFGGNN</sequence>
<accession>A0A5N5XW19</accession>
<dbReference type="RefSeq" id="WP_152306085.1">
    <property type="nucleotide sequence ID" value="NZ_VJZY01000043.1"/>
</dbReference>
<protein>
    <submittedName>
        <fullName evidence="1">Conjugal transfer protein TraN</fullName>
    </submittedName>
</protein>
<evidence type="ECO:0000313" key="2">
    <source>
        <dbReference type="Proteomes" id="UP000461234"/>
    </source>
</evidence>
<dbReference type="Gene3D" id="2.60.120.260">
    <property type="entry name" value="Galactose-binding domain-like"/>
    <property type="match status" value="1"/>
</dbReference>
<organism evidence="1 2">
    <name type="scientific">Acinetobacter baumannii</name>
    <dbReference type="NCBI Taxonomy" id="470"/>
    <lineage>
        <taxon>Bacteria</taxon>
        <taxon>Pseudomonadati</taxon>
        <taxon>Pseudomonadota</taxon>
        <taxon>Gammaproteobacteria</taxon>
        <taxon>Moraxellales</taxon>
        <taxon>Moraxellaceae</taxon>
        <taxon>Acinetobacter</taxon>
        <taxon>Acinetobacter calcoaceticus/baumannii complex</taxon>
    </lineage>
</organism>
<dbReference type="Pfam" id="PF06986">
    <property type="entry name" value="F_T4SS_TraN"/>
    <property type="match status" value="1"/>
</dbReference>
<gene>
    <name evidence="1" type="ORF">F2P40_17915</name>
</gene>
<name>A0A5N5XW19_ACIBA</name>
<reference evidence="1 2" key="1">
    <citation type="submission" date="2019-10" db="EMBL/GenBank/DDBJ databases">
        <title>Genetic environment of the oxa23 gene and comparative analysis of carbapenem resistant Acinetobacter baumannii isolates belonging to global clone 1, lineage 2 recovered in a burns hospital outbreak in 2012-2013.</title>
        <authorList>
            <person name="Douraghi M."/>
            <person name="Aris P."/>
            <person name="Kenyon J."/>
            <person name="Hamidian M."/>
        </authorList>
    </citation>
    <scope>NUCLEOTIDE SEQUENCE [LARGE SCALE GENOMIC DNA]</scope>
    <source>
        <strain evidence="1 2">ABS103</strain>
    </source>
</reference>